<proteinExistence type="predicted"/>
<name>A0ABR7KR20_9SPHI</name>
<dbReference type="Proteomes" id="UP000652755">
    <property type="component" value="Unassembled WGS sequence"/>
</dbReference>
<keyword evidence="2" id="KW-1185">Reference proteome</keyword>
<evidence type="ECO:0000313" key="2">
    <source>
        <dbReference type="Proteomes" id="UP000652755"/>
    </source>
</evidence>
<accession>A0ABR7KR20</accession>
<comment type="caution">
    <text evidence="1">The sequence shown here is derived from an EMBL/GenBank/DDBJ whole genome shotgun (WGS) entry which is preliminary data.</text>
</comment>
<sequence length="458" mass="50584">MRLVIAYSLVLLILLSACRKGERINMDRNAKLSFAKDSILFDTIFTSIGSTTKKIKLVNKNIDAINIDEIKLSGGTSSPFSININGENATNKNNLILNGQDSLNLFIKVTINPNAKNLAFLVQDSIILNTNGNRQVIHLIAYGQNAVFINSGAITVNTTWNSTLPYVISNSITIKNGIDLNLLQGTRIYFHKDASMIVEGNLNALGTITNPIQFCSDRLEQFYSNEPGQWKGIYLKRTGNGKIKNAIIKNASVGITSDSLSVNANPKLILTNSILKNMQVAAYIGYHSELIGFSNLFYNCGNYLIYAVGGGNYNLKQNTFAGYNLNFARKTAALSFSDYLSATSYNNLKLDLANNIIWGNLNNELDIQRKTNALVQVNFLTNLIKTTTTTYNVNGNILNIDPQFTSSGTENFELSDNSSALKKGSNLSADPYFNVYLNYDLKYKARVFPSSLGCYEKN</sequence>
<organism evidence="1 2">
    <name type="scientific">Pedobacter fastidiosus</name>
    <dbReference type="NCBI Taxonomy" id="2765361"/>
    <lineage>
        <taxon>Bacteria</taxon>
        <taxon>Pseudomonadati</taxon>
        <taxon>Bacteroidota</taxon>
        <taxon>Sphingobacteriia</taxon>
        <taxon>Sphingobacteriales</taxon>
        <taxon>Sphingobacteriaceae</taxon>
        <taxon>Pedobacter</taxon>
    </lineage>
</organism>
<reference evidence="1 2" key="1">
    <citation type="submission" date="2020-08" db="EMBL/GenBank/DDBJ databases">
        <authorList>
            <person name="Sun Q."/>
            <person name="Inoue M."/>
        </authorList>
    </citation>
    <scope>NUCLEOTIDE SEQUENCE [LARGE SCALE GENOMIC DNA]</scope>
    <source>
        <strain evidence="1 2">CCM 8938</strain>
    </source>
</reference>
<evidence type="ECO:0000313" key="1">
    <source>
        <dbReference type="EMBL" id="MBC6110534.1"/>
    </source>
</evidence>
<dbReference type="RefSeq" id="WP_187071009.1">
    <property type="nucleotide sequence ID" value="NZ_JACRYL010000007.1"/>
</dbReference>
<gene>
    <name evidence="1" type="ORF">H7U22_08865</name>
</gene>
<protein>
    <recommendedName>
        <fullName evidence="3">Right handed beta helix region</fullName>
    </recommendedName>
</protein>
<dbReference type="PROSITE" id="PS51257">
    <property type="entry name" value="PROKAR_LIPOPROTEIN"/>
    <property type="match status" value="1"/>
</dbReference>
<dbReference type="EMBL" id="JACRYL010000007">
    <property type="protein sequence ID" value="MBC6110534.1"/>
    <property type="molecule type" value="Genomic_DNA"/>
</dbReference>
<evidence type="ECO:0008006" key="3">
    <source>
        <dbReference type="Google" id="ProtNLM"/>
    </source>
</evidence>